<evidence type="ECO:0000313" key="3">
    <source>
        <dbReference type="Proteomes" id="UP000032142"/>
    </source>
</evidence>
<keyword evidence="2" id="KW-0418">Kinase</keyword>
<proteinExistence type="predicted"/>
<feature type="region of interest" description="Disordered" evidence="1">
    <location>
        <begin position="60"/>
        <end position="85"/>
    </location>
</feature>
<feature type="compositionally biased region" description="Basic and acidic residues" evidence="1">
    <location>
        <begin position="61"/>
        <end position="80"/>
    </location>
</feature>
<dbReference type="GO" id="GO:0016301">
    <property type="term" value="F:kinase activity"/>
    <property type="evidence" value="ECO:0007669"/>
    <property type="project" value="UniProtKB-KW"/>
</dbReference>
<gene>
    <name evidence="2" type="ORF">F383_24269</name>
</gene>
<dbReference type="AlphaFoldDB" id="A0A0B0MQT8"/>
<name>A0A0B0MQT8_GOSAR</name>
<keyword evidence="2" id="KW-0808">Transferase</keyword>
<evidence type="ECO:0000256" key="1">
    <source>
        <dbReference type="SAM" id="MobiDB-lite"/>
    </source>
</evidence>
<dbReference type="Proteomes" id="UP000032142">
    <property type="component" value="Unassembled WGS sequence"/>
</dbReference>
<accession>A0A0B0MQT8</accession>
<protein>
    <submittedName>
        <fullName evidence="2">Aspartokinase 2</fullName>
    </submittedName>
</protein>
<reference evidence="3" key="1">
    <citation type="submission" date="2014-09" db="EMBL/GenBank/DDBJ databases">
        <authorList>
            <person name="Mudge J."/>
            <person name="Ramaraj T."/>
            <person name="Lindquist I.E."/>
            <person name="Bharti A.K."/>
            <person name="Sundararajan A."/>
            <person name="Cameron C.T."/>
            <person name="Woodward J.E."/>
            <person name="May G.D."/>
            <person name="Brubaker C."/>
            <person name="Broadhvest J."/>
            <person name="Wilkins T.A."/>
        </authorList>
    </citation>
    <scope>NUCLEOTIDE SEQUENCE</scope>
    <source>
        <strain evidence="3">cv. AKA8401</strain>
    </source>
</reference>
<keyword evidence="3" id="KW-1185">Reference proteome</keyword>
<evidence type="ECO:0000313" key="2">
    <source>
        <dbReference type="EMBL" id="KHG02732.1"/>
    </source>
</evidence>
<sequence length="122" mass="13787">MTRFYAKTHNNLALESSVMGDEETLAAKLEAFMIQMATKQQALEEKMAVLSLLVQKTAKGYSEKNSEKQENNEGRKRNSDLQKGGCKVGTARLVKELRIDIEMQQLENLGVAMNMPRTLEHK</sequence>
<organism evidence="2 3">
    <name type="scientific">Gossypium arboreum</name>
    <name type="common">Tree cotton</name>
    <name type="synonym">Gossypium nanking</name>
    <dbReference type="NCBI Taxonomy" id="29729"/>
    <lineage>
        <taxon>Eukaryota</taxon>
        <taxon>Viridiplantae</taxon>
        <taxon>Streptophyta</taxon>
        <taxon>Embryophyta</taxon>
        <taxon>Tracheophyta</taxon>
        <taxon>Spermatophyta</taxon>
        <taxon>Magnoliopsida</taxon>
        <taxon>eudicotyledons</taxon>
        <taxon>Gunneridae</taxon>
        <taxon>Pentapetalae</taxon>
        <taxon>rosids</taxon>
        <taxon>malvids</taxon>
        <taxon>Malvales</taxon>
        <taxon>Malvaceae</taxon>
        <taxon>Malvoideae</taxon>
        <taxon>Gossypium</taxon>
    </lineage>
</organism>
<dbReference type="EMBL" id="JRRC01290745">
    <property type="protein sequence ID" value="KHG02732.1"/>
    <property type="molecule type" value="Genomic_DNA"/>
</dbReference>
<comment type="caution">
    <text evidence="2">The sequence shown here is derived from an EMBL/GenBank/DDBJ whole genome shotgun (WGS) entry which is preliminary data.</text>
</comment>